<evidence type="ECO:0000256" key="4">
    <source>
        <dbReference type="ARBA" id="ARBA00023125"/>
    </source>
</evidence>
<keyword evidence="2" id="KW-0678">Repressor</keyword>
<evidence type="ECO:0000259" key="6">
    <source>
        <dbReference type="Pfam" id="PF02629"/>
    </source>
</evidence>
<dbReference type="SUPFAM" id="SSF51735">
    <property type="entry name" value="NAD(P)-binding Rossmann-fold domains"/>
    <property type="match status" value="1"/>
</dbReference>
<reference evidence="7 8" key="1">
    <citation type="submission" date="2019-03" db="EMBL/GenBank/DDBJ databases">
        <title>Metabolic potential of uncultured bacteria and archaea associated with petroleum seepage in deep-sea sediments.</title>
        <authorList>
            <person name="Dong X."/>
            <person name="Hubert C."/>
        </authorList>
    </citation>
    <scope>NUCLEOTIDE SEQUENCE [LARGE SCALE GENOMIC DNA]</scope>
    <source>
        <strain evidence="7">E44_bin3</strain>
    </source>
</reference>
<dbReference type="InterPro" id="IPR003781">
    <property type="entry name" value="CoA-bd"/>
</dbReference>
<dbReference type="GO" id="GO:0003677">
    <property type="term" value="F:DNA binding"/>
    <property type="evidence" value="ECO:0007669"/>
    <property type="project" value="UniProtKB-KW"/>
</dbReference>
<evidence type="ECO:0000313" key="7">
    <source>
        <dbReference type="EMBL" id="TET27226.1"/>
    </source>
</evidence>
<gene>
    <name evidence="7" type="ORF">E3J68_04495</name>
</gene>
<dbReference type="GO" id="GO:0051775">
    <property type="term" value="P:response to redox state"/>
    <property type="evidence" value="ECO:0007669"/>
    <property type="project" value="InterPro"/>
</dbReference>
<protein>
    <submittedName>
        <fullName evidence="7">Redox-sensing transcriptional repressor Rex</fullName>
    </submittedName>
</protein>
<keyword evidence="4" id="KW-0238">DNA-binding</keyword>
<sequence>WQDVILRDISEMREQVKEQDIQIGIIAVPAAVAQGVADMLVFNGIRAILNFAPTRIVVPEGVRLRTADLSRELECLSYFLTSETPVRTEAPEKRQGCQRSGGQDK</sequence>
<dbReference type="AlphaFoldDB" id="A0A523TA89"/>
<feature type="domain" description="CoA-binding" evidence="6">
    <location>
        <begin position="7"/>
        <end position="53"/>
    </location>
</feature>
<comment type="caution">
    <text evidence="7">The sequence shown here is derived from an EMBL/GenBank/DDBJ whole genome shotgun (WGS) entry which is preliminary data.</text>
</comment>
<dbReference type="GO" id="GO:0045892">
    <property type="term" value="P:negative regulation of DNA-templated transcription"/>
    <property type="evidence" value="ECO:0007669"/>
    <property type="project" value="InterPro"/>
</dbReference>
<dbReference type="InterPro" id="IPR022876">
    <property type="entry name" value="Tscrpt_rep_Rex"/>
</dbReference>
<name>A0A523TA89_UNCAE</name>
<dbReference type="Proteomes" id="UP000316517">
    <property type="component" value="Unassembled WGS sequence"/>
</dbReference>
<organism evidence="7 8">
    <name type="scientific">Aerophobetes bacterium</name>
    <dbReference type="NCBI Taxonomy" id="2030807"/>
    <lineage>
        <taxon>Bacteria</taxon>
        <taxon>Candidatus Aerophobota</taxon>
    </lineage>
</organism>
<dbReference type="Gene3D" id="3.40.50.720">
    <property type="entry name" value="NAD(P)-binding Rossmann-like Domain"/>
    <property type="match status" value="1"/>
</dbReference>
<dbReference type="InterPro" id="IPR036291">
    <property type="entry name" value="NAD(P)-bd_dom_sf"/>
</dbReference>
<accession>A0A523TA89</accession>
<evidence type="ECO:0000256" key="2">
    <source>
        <dbReference type="ARBA" id="ARBA00022491"/>
    </source>
</evidence>
<proteinExistence type="predicted"/>
<evidence type="ECO:0000313" key="8">
    <source>
        <dbReference type="Proteomes" id="UP000316517"/>
    </source>
</evidence>
<dbReference type="PANTHER" id="PTHR35786">
    <property type="entry name" value="REDOX-SENSING TRANSCRIPTIONAL REPRESSOR REX"/>
    <property type="match status" value="1"/>
</dbReference>
<evidence type="ECO:0000256" key="3">
    <source>
        <dbReference type="ARBA" id="ARBA00023015"/>
    </source>
</evidence>
<keyword evidence="5" id="KW-0804">Transcription</keyword>
<keyword evidence="3" id="KW-0805">Transcription regulation</keyword>
<evidence type="ECO:0000256" key="5">
    <source>
        <dbReference type="ARBA" id="ARBA00023163"/>
    </source>
</evidence>
<feature type="non-terminal residue" evidence="7">
    <location>
        <position position="1"/>
    </location>
</feature>
<dbReference type="Pfam" id="PF02629">
    <property type="entry name" value="CoA_binding"/>
    <property type="match status" value="1"/>
</dbReference>
<keyword evidence="1" id="KW-0963">Cytoplasm</keyword>
<dbReference type="EMBL" id="SOJT01000195">
    <property type="protein sequence ID" value="TET27226.1"/>
    <property type="molecule type" value="Genomic_DNA"/>
</dbReference>
<dbReference type="PANTHER" id="PTHR35786:SF1">
    <property type="entry name" value="REDOX-SENSING TRANSCRIPTIONAL REPRESSOR REX 1"/>
    <property type="match status" value="1"/>
</dbReference>
<evidence type="ECO:0000256" key="1">
    <source>
        <dbReference type="ARBA" id="ARBA00022490"/>
    </source>
</evidence>